<name>A0A0A9BXQ9_ARUDO</name>
<proteinExistence type="predicted"/>
<protein>
    <submittedName>
        <fullName evidence="1">Uncharacterized protein</fullName>
    </submittedName>
</protein>
<dbReference type="EMBL" id="GBRH01229061">
    <property type="protein sequence ID" value="JAD68834.1"/>
    <property type="molecule type" value="Transcribed_RNA"/>
</dbReference>
<reference evidence="1" key="1">
    <citation type="submission" date="2014-09" db="EMBL/GenBank/DDBJ databases">
        <authorList>
            <person name="Magalhaes I.L.F."/>
            <person name="Oliveira U."/>
            <person name="Santos F.R."/>
            <person name="Vidigal T.H.D.A."/>
            <person name="Brescovit A.D."/>
            <person name="Santos A.J."/>
        </authorList>
    </citation>
    <scope>NUCLEOTIDE SEQUENCE</scope>
    <source>
        <tissue evidence="1">Shoot tissue taken approximately 20 cm above the soil surface</tissue>
    </source>
</reference>
<sequence>MILFNRCGGRATSKHASFL</sequence>
<organism evidence="1">
    <name type="scientific">Arundo donax</name>
    <name type="common">Giant reed</name>
    <name type="synonym">Donax arundinaceus</name>
    <dbReference type="NCBI Taxonomy" id="35708"/>
    <lineage>
        <taxon>Eukaryota</taxon>
        <taxon>Viridiplantae</taxon>
        <taxon>Streptophyta</taxon>
        <taxon>Embryophyta</taxon>
        <taxon>Tracheophyta</taxon>
        <taxon>Spermatophyta</taxon>
        <taxon>Magnoliopsida</taxon>
        <taxon>Liliopsida</taxon>
        <taxon>Poales</taxon>
        <taxon>Poaceae</taxon>
        <taxon>PACMAD clade</taxon>
        <taxon>Arundinoideae</taxon>
        <taxon>Arundineae</taxon>
        <taxon>Arundo</taxon>
    </lineage>
</organism>
<reference evidence="1" key="2">
    <citation type="journal article" date="2015" name="Data Brief">
        <title>Shoot transcriptome of the giant reed, Arundo donax.</title>
        <authorList>
            <person name="Barrero R.A."/>
            <person name="Guerrero F.D."/>
            <person name="Moolhuijzen P."/>
            <person name="Goolsby J.A."/>
            <person name="Tidwell J."/>
            <person name="Bellgard S.E."/>
            <person name="Bellgard M.I."/>
        </authorList>
    </citation>
    <scope>NUCLEOTIDE SEQUENCE</scope>
    <source>
        <tissue evidence="1">Shoot tissue taken approximately 20 cm above the soil surface</tissue>
    </source>
</reference>
<dbReference type="AlphaFoldDB" id="A0A0A9BXQ9"/>
<accession>A0A0A9BXQ9</accession>
<evidence type="ECO:0000313" key="1">
    <source>
        <dbReference type="EMBL" id="JAD68834.1"/>
    </source>
</evidence>